<accession>A0AA91PIM3</accession>
<dbReference type="Pfam" id="PF05257">
    <property type="entry name" value="CHAP"/>
    <property type="match status" value="1"/>
</dbReference>
<dbReference type="InterPro" id="IPR007921">
    <property type="entry name" value="CHAP_dom"/>
</dbReference>
<protein>
    <recommendedName>
        <fullName evidence="1">Peptidase C51 domain-containing protein</fullName>
    </recommendedName>
</protein>
<evidence type="ECO:0000259" key="1">
    <source>
        <dbReference type="Pfam" id="PF05257"/>
    </source>
</evidence>
<gene>
    <name evidence="2" type="ORF">B8W67_00035</name>
</gene>
<dbReference type="EMBL" id="NCXO01000001">
    <property type="protein sequence ID" value="OSC36103.1"/>
    <property type="molecule type" value="Genomic_DNA"/>
</dbReference>
<evidence type="ECO:0000313" key="2">
    <source>
        <dbReference type="EMBL" id="OSC36103.1"/>
    </source>
</evidence>
<keyword evidence="3" id="KW-1185">Reference proteome</keyword>
<proteinExistence type="predicted"/>
<dbReference type="PROSITE" id="PS51257">
    <property type="entry name" value="PROKAR_LIPOPROTEIN"/>
    <property type="match status" value="1"/>
</dbReference>
<dbReference type="AlphaFoldDB" id="A0AA91PIM3"/>
<organism evidence="2 3">
    <name type="scientific">Mycolicibacillus koreensis</name>
    <dbReference type="NCBI Taxonomy" id="1069220"/>
    <lineage>
        <taxon>Bacteria</taxon>
        <taxon>Bacillati</taxon>
        <taxon>Actinomycetota</taxon>
        <taxon>Actinomycetes</taxon>
        <taxon>Mycobacteriales</taxon>
        <taxon>Mycobacteriaceae</taxon>
        <taxon>Mycolicibacillus</taxon>
    </lineage>
</organism>
<sequence length="184" mass="19403">MALHRPHRLVAALAALVITLAGCQQRPPEVAFPVVDTAGLSPVRAAVVDVLAEQYAHQPPGPTYADGLDEPWCADFVSWVLRAAGAPVTNPNSGSWRIPGVATLEQAFRQAERFRPADGGYRPQVADVVIYDEPSPFGQHTNFVVAVTDGVLTTVGGNEGGIAVHRFTTADDPGLRGFGLPADG</sequence>
<feature type="domain" description="Peptidase C51" evidence="1">
    <location>
        <begin position="69"/>
        <end position="158"/>
    </location>
</feature>
<dbReference type="RefSeq" id="WP_085301854.1">
    <property type="nucleotide sequence ID" value="NZ_AP022594.1"/>
</dbReference>
<reference evidence="2 3" key="1">
    <citation type="submission" date="2017-04" db="EMBL/GenBank/DDBJ databases">
        <title>The new phylogeny of genus Mycobacterium.</title>
        <authorList>
            <person name="Tortoli E."/>
            <person name="Trovato A."/>
            <person name="Cirillo D.M."/>
        </authorList>
    </citation>
    <scope>NUCLEOTIDE SEQUENCE [LARGE SCALE GENOMIC DNA]</scope>
    <source>
        <strain evidence="2 3">KCTC 19819</strain>
    </source>
</reference>
<evidence type="ECO:0000313" key="3">
    <source>
        <dbReference type="Proteomes" id="UP000193577"/>
    </source>
</evidence>
<comment type="caution">
    <text evidence="2">The sequence shown here is derived from an EMBL/GenBank/DDBJ whole genome shotgun (WGS) entry which is preliminary data.</text>
</comment>
<dbReference type="Proteomes" id="UP000193577">
    <property type="component" value="Unassembled WGS sequence"/>
</dbReference>
<name>A0AA91PIM3_9MYCO</name>